<accession>A0A4R7STG9</accession>
<protein>
    <submittedName>
        <fullName evidence="1">Uncharacterized protein</fullName>
    </submittedName>
</protein>
<gene>
    <name evidence="1" type="ORF">EI77_00887</name>
</gene>
<dbReference type="AlphaFoldDB" id="A0A4R7STG9"/>
<dbReference type="EMBL" id="SOCA01000001">
    <property type="protein sequence ID" value="TDU81577.1"/>
    <property type="molecule type" value="Genomic_DNA"/>
</dbReference>
<dbReference type="Proteomes" id="UP000295662">
    <property type="component" value="Unassembled WGS sequence"/>
</dbReference>
<dbReference type="RefSeq" id="WP_133793517.1">
    <property type="nucleotide sequence ID" value="NZ_SOCA01000001.1"/>
</dbReference>
<organism evidence="1 2">
    <name type="scientific">Prosthecobacter fusiformis</name>
    <dbReference type="NCBI Taxonomy" id="48464"/>
    <lineage>
        <taxon>Bacteria</taxon>
        <taxon>Pseudomonadati</taxon>
        <taxon>Verrucomicrobiota</taxon>
        <taxon>Verrucomicrobiia</taxon>
        <taxon>Verrucomicrobiales</taxon>
        <taxon>Verrucomicrobiaceae</taxon>
        <taxon>Prosthecobacter</taxon>
    </lineage>
</organism>
<proteinExistence type="predicted"/>
<comment type="caution">
    <text evidence="1">The sequence shown here is derived from an EMBL/GenBank/DDBJ whole genome shotgun (WGS) entry which is preliminary data.</text>
</comment>
<dbReference type="OrthoDB" id="9839283at2"/>
<name>A0A4R7STG9_9BACT</name>
<evidence type="ECO:0000313" key="1">
    <source>
        <dbReference type="EMBL" id="TDU81577.1"/>
    </source>
</evidence>
<reference evidence="1 2" key="1">
    <citation type="submission" date="2019-03" db="EMBL/GenBank/DDBJ databases">
        <title>Genomic Encyclopedia of Archaeal and Bacterial Type Strains, Phase II (KMG-II): from individual species to whole genera.</title>
        <authorList>
            <person name="Goeker M."/>
        </authorList>
    </citation>
    <scope>NUCLEOTIDE SEQUENCE [LARGE SCALE GENOMIC DNA]</scope>
    <source>
        <strain evidence="1 2">ATCC 25309</strain>
    </source>
</reference>
<evidence type="ECO:0000313" key="2">
    <source>
        <dbReference type="Proteomes" id="UP000295662"/>
    </source>
</evidence>
<sequence>MSNRGISWVGTISEDLADRGPAAFARRKLEKQDHLFAHRSALFYTPTENIPAKHVGSGPLDVMLPITSPDYTDLAEIRAYGSPRFWVDLIQRQTGKLRWTPISPARVVFIRYDSFTIRQDHLAIGTKGLLDALKLRTTGRRDRLYLHYFGAILDDGPGFVDITWEQEIVAHPKDAGVRIQVVQK</sequence>
<keyword evidence="2" id="KW-1185">Reference proteome</keyword>